<name>A0ABW4T4B3_9ACTN</name>
<evidence type="ECO:0000313" key="2">
    <source>
        <dbReference type="Proteomes" id="UP001597368"/>
    </source>
</evidence>
<organism evidence="1 2">
    <name type="scientific">Nonomuraea mangrovi</name>
    <dbReference type="NCBI Taxonomy" id="2316207"/>
    <lineage>
        <taxon>Bacteria</taxon>
        <taxon>Bacillati</taxon>
        <taxon>Actinomycetota</taxon>
        <taxon>Actinomycetes</taxon>
        <taxon>Streptosporangiales</taxon>
        <taxon>Streptosporangiaceae</taxon>
        <taxon>Nonomuraea</taxon>
    </lineage>
</organism>
<dbReference type="RefSeq" id="WP_379575918.1">
    <property type="nucleotide sequence ID" value="NZ_JBHUFV010000047.1"/>
</dbReference>
<reference evidence="2" key="1">
    <citation type="journal article" date="2019" name="Int. J. Syst. Evol. Microbiol.">
        <title>The Global Catalogue of Microorganisms (GCM) 10K type strain sequencing project: providing services to taxonomists for standard genome sequencing and annotation.</title>
        <authorList>
            <consortium name="The Broad Institute Genomics Platform"/>
            <consortium name="The Broad Institute Genome Sequencing Center for Infectious Disease"/>
            <person name="Wu L."/>
            <person name="Ma J."/>
        </authorList>
    </citation>
    <scope>NUCLEOTIDE SEQUENCE [LARGE SCALE GENOMIC DNA]</scope>
    <source>
        <strain evidence="2">ICMP 6774ER</strain>
    </source>
</reference>
<evidence type="ECO:0008006" key="3">
    <source>
        <dbReference type="Google" id="ProtNLM"/>
    </source>
</evidence>
<proteinExistence type="predicted"/>
<protein>
    <recommendedName>
        <fullName evidence="3">Roadblock/LC7 domain-containing protein</fullName>
    </recommendedName>
</protein>
<accession>A0ABW4T4B3</accession>
<sequence>MASMDVSLKEMMAIDGALGAVVVDYGSGMALGALGGSKDLDLQVAAAGNTEVVKAKMRTMDSLGLKDTIEDILITLTGQYHIIRPMTGRGGKGLFLYLALDRGRANLAMARHQLRSIEEKLEV</sequence>
<dbReference type="EMBL" id="JBHUFV010000047">
    <property type="protein sequence ID" value="MFD1935802.1"/>
    <property type="molecule type" value="Genomic_DNA"/>
</dbReference>
<comment type="caution">
    <text evidence="1">The sequence shown here is derived from an EMBL/GenBank/DDBJ whole genome shotgun (WGS) entry which is preliminary data.</text>
</comment>
<dbReference type="Proteomes" id="UP001597368">
    <property type="component" value="Unassembled WGS sequence"/>
</dbReference>
<gene>
    <name evidence="1" type="ORF">ACFSKW_30455</name>
</gene>
<keyword evidence="2" id="KW-1185">Reference proteome</keyword>
<evidence type="ECO:0000313" key="1">
    <source>
        <dbReference type="EMBL" id="MFD1935802.1"/>
    </source>
</evidence>